<reference evidence="6" key="1">
    <citation type="journal article" date="2019" name="Int. J. Syst. Evol. Microbiol.">
        <title>The Global Catalogue of Microorganisms (GCM) 10K type strain sequencing project: providing services to taxonomists for standard genome sequencing and annotation.</title>
        <authorList>
            <consortium name="The Broad Institute Genomics Platform"/>
            <consortium name="The Broad Institute Genome Sequencing Center for Infectious Disease"/>
            <person name="Wu L."/>
            <person name="Ma J."/>
        </authorList>
    </citation>
    <scope>NUCLEOTIDE SEQUENCE [LARGE SCALE GENOMIC DNA]</scope>
    <source>
        <strain evidence="6">TISTR 2466</strain>
    </source>
</reference>
<protein>
    <submittedName>
        <fullName evidence="5">VRR-NUC domain-containing protein</fullName>
    </submittedName>
</protein>
<feature type="domain" description="VRR-NUC" evidence="4">
    <location>
        <begin position="1"/>
        <end position="81"/>
    </location>
</feature>
<evidence type="ECO:0000313" key="5">
    <source>
        <dbReference type="EMBL" id="MFD2692467.1"/>
    </source>
</evidence>
<evidence type="ECO:0000256" key="1">
    <source>
        <dbReference type="ARBA" id="ARBA00001946"/>
    </source>
</evidence>
<dbReference type="InterPro" id="IPR011856">
    <property type="entry name" value="tRNA_endonuc-like_dom_sf"/>
</dbReference>
<proteinExistence type="predicted"/>
<dbReference type="EMBL" id="JBHUMQ010000003">
    <property type="protein sequence ID" value="MFD2692467.1"/>
    <property type="molecule type" value="Genomic_DNA"/>
</dbReference>
<dbReference type="Gene3D" id="3.40.1350.10">
    <property type="match status" value="1"/>
</dbReference>
<accession>A0ABW5S0D4</accession>
<evidence type="ECO:0000256" key="2">
    <source>
        <dbReference type="ARBA" id="ARBA00022722"/>
    </source>
</evidence>
<gene>
    <name evidence="5" type="ORF">ACFSUE_02250</name>
</gene>
<dbReference type="SMART" id="SM00990">
    <property type="entry name" value="VRR_NUC"/>
    <property type="match status" value="1"/>
</dbReference>
<keyword evidence="3" id="KW-0378">Hydrolase</keyword>
<name>A0ABW5S0D4_9BACL</name>
<evidence type="ECO:0000256" key="3">
    <source>
        <dbReference type="ARBA" id="ARBA00022801"/>
    </source>
</evidence>
<evidence type="ECO:0000259" key="4">
    <source>
        <dbReference type="SMART" id="SM00990"/>
    </source>
</evidence>
<organism evidence="5 6">
    <name type="scientific">Sporolactobacillus shoreicorticis</name>
    <dbReference type="NCBI Taxonomy" id="1923877"/>
    <lineage>
        <taxon>Bacteria</taxon>
        <taxon>Bacillati</taxon>
        <taxon>Bacillota</taxon>
        <taxon>Bacilli</taxon>
        <taxon>Bacillales</taxon>
        <taxon>Sporolactobacillaceae</taxon>
        <taxon>Sporolactobacillus</taxon>
    </lineage>
</organism>
<comment type="caution">
    <text evidence="5">The sequence shown here is derived from an EMBL/GenBank/DDBJ whole genome shotgun (WGS) entry which is preliminary data.</text>
</comment>
<dbReference type="Proteomes" id="UP001597399">
    <property type="component" value="Unassembled WGS sequence"/>
</dbReference>
<sequence>MQESRLERRLEREVKRLGGIAAKWVSPGLAGVPDRILLFPGGRIIFVEMKAPGKPLRVLQAKRRQQLTNLGFKAIKIDSDQQIDDLIREVTGNEV</sequence>
<keyword evidence="2" id="KW-0540">Nuclease</keyword>
<dbReference type="InterPro" id="IPR014883">
    <property type="entry name" value="VRR_NUC"/>
</dbReference>
<dbReference type="RefSeq" id="WP_253059589.1">
    <property type="nucleotide sequence ID" value="NZ_JAMXWM010000004.1"/>
</dbReference>
<keyword evidence="6" id="KW-1185">Reference proteome</keyword>
<evidence type="ECO:0000313" key="6">
    <source>
        <dbReference type="Proteomes" id="UP001597399"/>
    </source>
</evidence>
<comment type="cofactor">
    <cofactor evidence="1">
        <name>Mg(2+)</name>
        <dbReference type="ChEBI" id="CHEBI:18420"/>
    </cofactor>
</comment>